<comment type="caution">
    <text evidence="2">The sequence shown here is derived from an EMBL/GenBank/DDBJ whole genome shotgun (WGS) entry which is preliminary data.</text>
</comment>
<proteinExistence type="predicted"/>
<evidence type="ECO:0000313" key="2">
    <source>
        <dbReference type="EMBL" id="GAW02715.1"/>
    </source>
</evidence>
<dbReference type="Proteomes" id="UP000188533">
    <property type="component" value="Unassembled WGS sequence"/>
</dbReference>
<protein>
    <submittedName>
        <fullName evidence="2">Uncharacterized protein</fullName>
    </submittedName>
</protein>
<evidence type="ECO:0000256" key="1">
    <source>
        <dbReference type="SAM" id="MobiDB-lite"/>
    </source>
</evidence>
<reference evidence="2 3" key="2">
    <citation type="submission" date="2017-02" db="EMBL/GenBank/DDBJ databases">
        <title>A genome survey and senescence transcriptome analysis in Lentinula edodes.</title>
        <authorList>
            <person name="Sakamoto Y."/>
            <person name="Nakade K."/>
            <person name="Sato S."/>
            <person name="Yoshida Y."/>
            <person name="Miyazaki K."/>
            <person name="Natsume S."/>
            <person name="Konno N."/>
        </authorList>
    </citation>
    <scope>NUCLEOTIDE SEQUENCE [LARGE SCALE GENOMIC DNA]</scope>
    <source>
        <strain evidence="2 3">NBRC 111202</strain>
    </source>
</reference>
<dbReference type="EMBL" id="BDGU01000112">
    <property type="protein sequence ID" value="GAW02715.1"/>
    <property type="molecule type" value="Genomic_DNA"/>
</dbReference>
<sequence length="268" mass="29653">MSSSATTTNYHVPMPAHHHFNLRVILLCANERYRVIAESFRENLRLSHHARKRAQAKGLKIDTAKATRCPQKLVSVLPLHEIDTSVSPTINRAASEDLLPVIPAAQRRPVIPRITIPAPSAPRPVMGSDVSVSRTAVGPSKIFAPVALRGQGNPWRGPTSRFSITPNNELFQVNQPVIPDVPQDMTEAEDDASSGSSDASSSGPSTPDDFSSLMIRFKRKSLEVEDESAAFEKRPKYVRKEWSQPDISRSIERRPHSRYPSTHNQVAA</sequence>
<keyword evidence="3" id="KW-1185">Reference proteome</keyword>
<reference evidence="2 3" key="1">
    <citation type="submission" date="2016-08" db="EMBL/GenBank/DDBJ databases">
        <authorList>
            <consortium name="Lentinula edodes genome sequencing consortium"/>
            <person name="Sakamoto Y."/>
            <person name="Nakade K."/>
            <person name="Sato S."/>
            <person name="Yoshida Y."/>
            <person name="Miyazaki K."/>
            <person name="Natsume S."/>
            <person name="Konno N."/>
        </authorList>
    </citation>
    <scope>NUCLEOTIDE SEQUENCE [LARGE SCALE GENOMIC DNA]</scope>
    <source>
        <strain evidence="2 3">NBRC 111202</strain>
    </source>
</reference>
<dbReference type="AlphaFoldDB" id="A0A1Q3E646"/>
<organism evidence="2 3">
    <name type="scientific">Lentinula edodes</name>
    <name type="common">Shiitake mushroom</name>
    <name type="synonym">Lentinus edodes</name>
    <dbReference type="NCBI Taxonomy" id="5353"/>
    <lineage>
        <taxon>Eukaryota</taxon>
        <taxon>Fungi</taxon>
        <taxon>Dikarya</taxon>
        <taxon>Basidiomycota</taxon>
        <taxon>Agaricomycotina</taxon>
        <taxon>Agaricomycetes</taxon>
        <taxon>Agaricomycetidae</taxon>
        <taxon>Agaricales</taxon>
        <taxon>Marasmiineae</taxon>
        <taxon>Omphalotaceae</taxon>
        <taxon>Lentinula</taxon>
    </lineage>
</organism>
<feature type="region of interest" description="Disordered" evidence="1">
    <location>
        <begin position="182"/>
        <end position="268"/>
    </location>
</feature>
<accession>A0A1Q3E646</accession>
<feature type="compositionally biased region" description="Basic and acidic residues" evidence="1">
    <location>
        <begin position="230"/>
        <end position="254"/>
    </location>
</feature>
<evidence type="ECO:0000313" key="3">
    <source>
        <dbReference type="Proteomes" id="UP000188533"/>
    </source>
</evidence>
<name>A0A1Q3E646_LENED</name>
<feature type="compositionally biased region" description="Polar residues" evidence="1">
    <location>
        <begin position="259"/>
        <end position="268"/>
    </location>
</feature>
<gene>
    <name evidence="2" type="ORF">LENED_004383</name>
</gene>
<feature type="compositionally biased region" description="Low complexity" evidence="1">
    <location>
        <begin position="193"/>
        <end position="209"/>
    </location>
</feature>